<comment type="similarity">
    <text evidence="2 7">Belongs to the XK family.</text>
</comment>
<feature type="transmembrane region" description="Helical" evidence="7">
    <location>
        <begin position="185"/>
        <end position="203"/>
    </location>
</feature>
<evidence type="ECO:0000313" key="8">
    <source>
        <dbReference type="EMBL" id="CAH1391371.1"/>
    </source>
</evidence>
<feature type="transmembrane region" description="Helical" evidence="7">
    <location>
        <begin position="59"/>
        <end position="81"/>
    </location>
</feature>
<dbReference type="GO" id="GO:1902742">
    <property type="term" value="P:apoptotic process involved in development"/>
    <property type="evidence" value="ECO:0007669"/>
    <property type="project" value="TreeGrafter"/>
</dbReference>
<protein>
    <recommendedName>
        <fullName evidence="7">XK-related protein</fullName>
    </recommendedName>
</protein>
<evidence type="ECO:0000256" key="4">
    <source>
        <dbReference type="ARBA" id="ARBA00022692"/>
    </source>
</evidence>
<keyword evidence="6 7" id="KW-0472">Membrane</keyword>
<feature type="transmembrane region" description="Helical" evidence="7">
    <location>
        <begin position="340"/>
        <end position="363"/>
    </location>
</feature>
<keyword evidence="3" id="KW-1003">Cell membrane</keyword>
<dbReference type="Pfam" id="PF09815">
    <property type="entry name" value="XK-related"/>
    <property type="match status" value="2"/>
</dbReference>
<sequence>MRPTFSVLDTKPSHILDFPLTVQQQLWLLFLLPTIWLILLFIADIATDIAVGIELINEGHYFAGILTLLFIVLPSLLSYFFRLSTPPDTKEAKVAFTWLSVETAAFVLFPIRPLYCFAERLFWSIEAIRLEDPEREEALREFEDTRVFVIENYLFTQAFLQAGPQAILQISLLVLGTSKDSSTEAIQVLCLMTSLASLAWIAASYQRYETQVRGGRQQVWSSNDRSLTTLLNLSELDVNSQQQRSTGIKIMEEDNPIGSILLFSFWYFFLFGRILCLVIAFSFFPWAVFGVCLGHYIFTLAYILPTPQLSALIPVKLILAFVYIFCLVEVRIQFRKSYLFYSLFFFFTIIENISLTILWIFWAKWTGGWYYYCLYSIGISHGMAILFIVIYLKFFKPKVRRIQVN</sequence>
<dbReference type="InterPro" id="IPR050895">
    <property type="entry name" value="XK-related_scramblase"/>
</dbReference>
<dbReference type="GO" id="GO:0070782">
    <property type="term" value="P:phosphatidylserine exposure on apoptotic cell surface"/>
    <property type="evidence" value="ECO:0007669"/>
    <property type="project" value="TreeGrafter"/>
</dbReference>
<keyword evidence="5 7" id="KW-1133">Transmembrane helix</keyword>
<feature type="transmembrane region" description="Helical" evidence="7">
    <location>
        <begin position="369"/>
        <end position="392"/>
    </location>
</feature>
<feature type="transmembrane region" description="Helical" evidence="7">
    <location>
        <begin position="26"/>
        <end position="47"/>
    </location>
</feature>
<dbReference type="GO" id="GO:0005886">
    <property type="term" value="C:plasma membrane"/>
    <property type="evidence" value="ECO:0007669"/>
    <property type="project" value="UniProtKB-SubCell"/>
</dbReference>
<name>A0A9P0ECL9_NEZVI</name>
<dbReference type="InterPro" id="IPR018629">
    <property type="entry name" value="XK-rel"/>
</dbReference>
<dbReference type="GO" id="GO:0043652">
    <property type="term" value="P:engulfment of apoptotic cell"/>
    <property type="evidence" value="ECO:0007669"/>
    <property type="project" value="TreeGrafter"/>
</dbReference>
<evidence type="ECO:0000256" key="7">
    <source>
        <dbReference type="RuleBase" id="RU910716"/>
    </source>
</evidence>
<evidence type="ECO:0000256" key="6">
    <source>
        <dbReference type="ARBA" id="ARBA00023136"/>
    </source>
</evidence>
<evidence type="ECO:0000256" key="5">
    <source>
        <dbReference type="ARBA" id="ARBA00022989"/>
    </source>
</evidence>
<dbReference type="Proteomes" id="UP001152798">
    <property type="component" value="Chromosome 1"/>
</dbReference>
<evidence type="ECO:0000313" key="9">
    <source>
        <dbReference type="Proteomes" id="UP001152798"/>
    </source>
</evidence>
<organism evidence="8 9">
    <name type="scientific">Nezara viridula</name>
    <name type="common">Southern green stink bug</name>
    <name type="synonym">Cimex viridulus</name>
    <dbReference type="NCBI Taxonomy" id="85310"/>
    <lineage>
        <taxon>Eukaryota</taxon>
        <taxon>Metazoa</taxon>
        <taxon>Ecdysozoa</taxon>
        <taxon>Arthropoda</taxon>
        <taxon>Hexapoda</taxon>
        <taxon>Insecta</taxon>
        <taxon>Pterygota</taxon>
        <taxon>Neoptera</taxon>
        <taxon>Paraneoptera</taxon>
        <taxon>Hemiptera</taxon>
        <taxon>Heteroptera</taxon>
        <taxon>Panheteroptera</taxon>
        <taxon>Pentatomomorpha</taxon>
        <taxon>Pentatomoidea</taxon>
        <taxon>Pentatomidae</taxon>
        <taxon>Pentatominae</taxon>
        <taxon>Nezara</taxon>
    </lineage>
</organism>
<feature type="transmembrane region" description="Helical" evidence="7">
    <location>
        <begin position="93"/>
        <end position="111"/>
    </location>
</feature>
<reference evidence="8" key="1">
    <citation type="submission" date="2022-01" db="EMBL/GenBank/DDBJ databases">
        <authorList>
            <person name="King R."/>
        </authorList>
    </citation>
    <scope>NUCLEOTIDE SEQUENCE</scope>
</reference>
<evidence type="ECO:0000256" key="3">
    <source>
        <dbReference type="ARBA" id="ARBA00022475"/>
    </source>
</evidence>
<gene>
    <name evidence="8" type="ORF">NEZAVI_LOCUS2404</name>
</gene>
<proteinExistence type="inferred from homology"/>
<dbReference type="OrthoDB" id="6620617at2759"/>
<dbReference type="PANTHER" id="PTHR16024">
    <property type="entry name" value="XK-RELATED PROTEIN"/>
    <property type="match status" value="1"/>
</dbReference>
<evidence type="ECO:0000256" key="2">
    <source>
        <dbReference type="ARBA" id="ARBA00008789"/>
    </source>
</evidence>
<evidence type="ECO:0000256" key="1">
    <source>
        <dbReference type="ARBA" id="ARBA00004651"/>
    </source>
</evidence>
<keyword evidence="9" id="KW-1185">Reference proteome</keyword>
<comment type="subcellular location">
    <subcellularLocation>
        <location evidence="1">Cell membrane</location>
        <topology evidence="1">Multi-pass membrane protein</topology>
    </subcellularLocation>
    <subcellularLocation>
        <location evidence="7">Membrane</location>
        <topology evidence="7">Multi-pass membrane protein</topology>
    </subcellularLocation>
</comment>
<keyword evidence="4 7" id="KW-0812">Transmembrane</keyword>
<dbReference type="PANTHER" id="PTHR16024:SF27">
    <property type="entry name" value="XK-RELATED PROTEIN"/>
    <property type="match status" value="1"/>
</dbReference>
<accession>A0A9P0ECL9</accession>
<feature type="transmembrane region" description="Helical" evidence="7">
    <location>
        <begin position="309"/>
        <end position="328"/>
    </location>
</feature>
<dbReference type="EMBL" id="OV725077">
    <property type="protein sequence ID" value="CAH1391371.1"/>
    <property type="molecule type" value="Genomic_DNA"/>
</dbReference>
<dbReference type="AlphaFoldDB" id="A0A9P0ECL9"/>